<keyword evidence="3 5" id="KW-1133">Transmembrane helix</keyword>
<reference evidence="7 8" key="1">
    <citation type="submission" date="2014-05" db="EMBL/GenBank/DDBJ databases">
        <title>De novo Genome Sequence of Spirocheata sp.</title>
        <authorList>
            <person name="Shivani Y."/>
            <person name="Subhash Y."/>
            <person name="Tushar L."/>
            <person name="Sasikala C."/>
            <person name="Ramana C.V."/>
        </authorList>
    </citation>
    <scope>NUCLEOTIDE SEQUENCE [LARGE SCALE GENOMIC DNA]</scope>
    <source>
        <strain evidence="7 8">JC230</strain>
    </source>
</reference>
<dbReference type="PANTHER" id="PTHR43027">
    <property type="entry name" value="DOXORUBICIN RESISTANCE ABC TRANSPORTER PERMEASE PROTEIN DRRC-RELATED"/>
    <property type="match status" value="1"/>
</dbReference>
<protein>
    <recommendedName>
        <fullName evidence="6">ABC transmembrane type-2 domain-containing protein</fullName>
    </recommendedName>
</protein>
<evidence type="ECO:0000259" key="6">
    <source>
        <dbReference type="PROSITE" id="PS51012"/>
    </source>
</evidence>
<evidence type="ECO:0000256" key="5">
    <source>
        <dbReference type="SAM" id="Phobius"/>
    </source>
</evidence>
<dbReference type="GO" id="GO:0016020">
    <property type="term" value="C:membrane"/>
    <property type="evidence" value="ECO:0007669"/>
    <property type="project" value="UniProtKB-SubCell"/>
</dbReference>
<dbReference type="OrthoDB" id="9788252at2"/>
<dbReference type="InterPro" id="IPR013525">
    <property type="entry name" value="ABC2_TM"/>
</dbReference>
<evidence type="ECO:0000256" key="1">
    <source>
        <dbReference type="ARBA" id="ARBA00004141"/>
    </source>
</evidence>
<dbReference type="InterPro" id="IPR052902">
    <property type="entry name" value="ABC-2_transporter"/>
</dbReference>
<feature type="transmembrane region" description="Helical" evidence="5">
    <location>
        <begin position="236"/>
        <end position="258"/>
    </location>
</feature>
<evidence type="ECO:0000313" key="8">
    <source>
        <dbReference type="Proteomes" id="UP000029692"/>
    </source>
</evidence>
<dbReference type="Proteomes" id="UP000029692">
    <property type="component" value="Unassembled WGS sequence"/>
</dbReference>
<name>A0A098QY59_9SPIO</name>
<dbReference type="EMBL" id="JNUP01000066">
    <property type="protein sequence ID" value="KGE71417.1"/>
    <property type="molecule type" value="Genomic_DNA"/>
</dbReference>
<gene>
    <name evidence="7" type="ORF">DC28_11525</name>
</gene>
<keyword evidence="4 5" id="KW-0472">Membrane</keyword>
<dbReference type="PANTHER" id="PTHR43027:SF2">
    <property type="entry name" value="TRANSPORT PERMEASE PROTEIN"/>
    <property type="match status" value="1"/>
</dbReference>
<feature type="transmembrane region" description="Helical" evidence="5">
    <location>
        <begin position="327"/>
        <end position="346"/>
    </location>
</feature>
<accession>A0A098QY59</accession>
<proteinExistence type="predicted"/>
<dbReference type="AlphaFoldDB" id="A0A098QY59"/>
<sequence length="349" mass="38489">MKHFSAMVKARTMEFLRDRGTFFWNLLFPIVLVAGFAFAFSGGEDTLFTVGTLRQDTSAQTDVGVPQAMEDFLDIPQIEVIKYDGQKTADELVELVRQHQLDMAVDFQTREYFINDQSANGPILRRLLAGIQGDSNASAIQFNEQAVSGEPIRYVDWLVPGVIGMNMMFSCLFGVGFVIVRYRKNGVLKRLKATPVSAFSFVSAQMASRLLIVVVTSIVVYTGTNLFLGFTMRGSYLNLLLITMLGVVAMISLGLIFAARIKSEELASGLMNLITFPMIIFSGVFFSLEGTPQILQNAAVIFPLTHFIQGARSIMLEGAGLPQLIPNILYLLGFTGVSLAISSALFKWE</sequence>
<feature type="transmembrane region" description="Helical" evidence="5">
    <location>
        <begin position="210"/>
        <end position="230"/>
    </location>
</feature>
<keyword evidence="8" id="KW-1185">Reference proteome</keyword>
<organism evidence="7 8">
    <name type="scientific">Spirochaeta lutea</name>
    <dbReference type="NCBI Taxonomy" id="1480694"/>
    <lineage>
        <taxon>Bacteria</taxon>
        <taxon>Pseudomonadati</taxon>
        <taxon>Spirochaetota</taxon>
        <taxon>Spirochaetia</taxon>
        <taxon>Spirochaetales</taxon>
        <taxon>Spirochaetaceae</taxon>
        <taxon>Spirochaeta</taxon>
    </lineage>
</organism>
<evidence type="ECO:0000256" key="3">
    <source>
        <dbReference type="ARBA" id="ARBA00022989"/>
    </source>
</evidence>
<feature type="transmembrane region" description="Helical" evidence="5">
    <location>
        <begin position="157"/>
        <end position="180"/>
    </location>
</feature>
<evidence type="ECO:0000256" key="2">
    <source>
        <dbReference type="ARBA" id="ARBA00022692"/>
    </source>
</evidence>
<feature type="transmembrane region" description="Helical" evidence="5">
    <location>
        <begin position="21"/>
        <end position="40"/>
    </location>
</feature>
<dbReference type="STRING" id="1480694.DC28_11525"/>
<comment type="subcellular location">
    <subcellularLocation>
        <location evidence="1">Membrane</location>
        <topology evidence="1">Multi-pass membrane protein</topology>
    </subcellularLocation>
</comment>
<dbReference type="Pfam" id="PF12698">
    <property type="entry name" value="ABC2_membrane_3"/>
    <property type="match status" value="1"/>
</dbReference>
<dbReference type="InterPro" id="IPR047817">
    <property type="entry name" value="ABC2_TM_bact-type"/>
</dbReference>
<evidence type="ECO:0000313" key="7">
    <source>
        <dbReference type="EMBL" id="KGE71417.1"/>
    </source>
</evidence>
<dbReference type="eggNOG" id="COG0842">
    <property type="taxonomic scope" value="Bacteria"/>
</dbReference>
<dbReference type="PROSITE" id="PS51012">
    <property type="entry name" value="ABC_TM2"/>
    <property type="match status" value="1"/>
</dbReference>
<dbReference type="GO" id="GO:0140359">
    <property type="term" value="F:ABC-type transporter activity"/>
    <property type="evidence" value="ECO:0007669"/>
    <property type="project" value="InterPro"/>
</dbReference>
<feature type="domain" description="ABC transmembrane type-2" evidence="6">
    <location>
        <begin position="124"/>
        <end position="349"/>
    </location>
</feature>
<feature type="transmembrane region" description="Helical" evidence="5">
    <location>
        <begin position="270"/>
        <end position="288"/>
    </location>
</feature>
<dbReference type="RefSeq" id="WP_037548633.1">
    <property type="nucleotide sequence ID" value="NZ_JNUP01000066.1"/>
</dbReference>
<comment type="caution">
    <text evidence="7">The sequence shown here is derived from an EMBL/GenBank/DDBJ whole genome shotgun (WGS) entry which is preliminary data.</text>
</comment>
<keyword evidence="2 5" id="KW-0812">Transmembrane</keyword>
<evidence type="ECO:0000256" key="4">
    <source>
        <dbReference type="ARBA" id="ARBA00023136"/>
    </source>
</evidence>